<organism evidence="3 4">
    <name type="scientific">Limosilactobacillus urinaemulieris</name>
    <dbReference type="NCBI Taxonomy" id="2742600"/>
    <lineage>
        <taxon>Bacteria</taxon>
        <taxon>Bacillati</taxon>
        <taxon>Bacillota</taxon>
        <taxon>Bacilli</taxon>
        <taxon>Lactobacillales</taxon>
        <taxon>Lactobacillaceae</taxon>
        <taxon>Limosilactobacillus</taxon>
    </lineage>
</organism>
<dbReference type="SUPFAM" id="SSF55781">
    <property type="entry name" value="GAF domain-like"/>
    <property type="match status" value="1"/>
</dbReference>
<feature type="domain" description="GAF" evidence="2">
    <location>
        <begin position="20"/>
        <end position="150"/>
    </location>
</feature>
<comment type="caution">
    <text evidence="3">The sequence shown here is derived from an EMBL/GenBank/DDBJ whole genome shotgun (WGS) entry which is preliminary data.</text>
</comment>
<comment type="similarity">
    <text evidence="1">Belongs to the free Met sulfoxide reductase family.</text>
</comment>
<dbReference type="InterPro" id="IPR051330">
    <property type="entry name" value="Phosphatase_reg/MetRdx"/>
</dbReference>
<dbReference type="Pfam" id="PF01590">
    <property type="entry name" value="GAF"/>
    <property type="match status" value="1"/>
</dbReference>
<dbReference type="EMBL" id="JABUXR010000013">
    <property type="protein sequence ID" value="MBD8086008.1"/>
    <property type="molecule type" value="Genomic_DNA"/>
</dbReference>
<dbReference type="PANTHER" id="PTHR21021:SF15">
    <property type="entry name" value="FREE METHIONINE-R-SULFOXIDE REDUCTASE"/>
    <property type="match status" value="1"/>
</dbReference>
<dbReference type="Proteomes" id="UP000645007">
    <property type="component" value="Unassembled WGS sequence"/>
</dbReference>
<reference evidence="3 4" key="1">
    <citation type="submission" date="2020-06" db="EMBL/GenBank/DDBJ databases">
        <title>Limosilactobacillus sp. nov.</title>
        <authorList>
            <person name="Ksiezarek M."/>
            <person name="Goncalves Ribeiro T."/>
            <person name="Rocha J."/>
            <person name="Grosso F."/>
            <person name="Peixe L."/>
        </authorList>
    </citation>
    <scope>NUCLEOTIDE SEQUENCE [LARGE SCALE GENOMIC DNA]</scope>
    <source>
        <strain evidence="4">c9Ua_26_M</strain>
    </source>
</reference>
<protein>
    <submittedName>
        <fullName evidence="3">GAF domain-containing protein</fullName>
    </submittedName>
</protein>
<dbReference type="InterPro" id="IPR029016">
    <property type="entry name" value="GAF-like_dom_sf"/>
</dbReference>
<evidence type="ECO:0000259" key="2">
    <source>
        <dbReference type="Pfam" id="PF01590"/>
    </source>
</evidence>
<accession>A0ABR8ZMG2</accession>
<dbReference type="RefSeq" id="WP_191911744.1">
    <property type="nucleotide sequence ID" value="NZ_JABUXR010000013.1"/>
</dbReference>
<gene>
    <name evidence="3" type="ORF">HUK45_07095</name>
</gene>
<sequence length="153" mass="16655">MTELSLLNEQLSALLTNEHSAIANLANASALINESIDNLNWAGFYLYNSKNNQLDLGPFQGKVACMHIELGKGVCGVAASTKRTQIVDDVSKFSSYIACDSAAKSELVVPMLKQDGSLYGVLDLDAPILSRFNQSFANEMEEFASRLMVTIDE</sequence>
<evidence type="ECO:0000256" key="1">
    <source>
        <dbReference type="ARBA" id="ARBA00038454"/>
    </source>
</evidence>
<keyword evidence="4" id="KW-1185">Reference proteome</keyword>
<dbReference type="PANTHER" id="PTHR21021">
    <property type="entry name" value="GAF/PUTATIVE CYTOSKELETAL PROTEIN"/>
    <property type="match status" value="1"/>
</dbReference>
<dbReference type="Gene3D" id="3.30.450.40">
    <property type="match status" value="1"/>
</dbReference>
<evidence type="ECO:0000313" key="3">
    <source>
        <dbReference type="EMBL" id="MBD8086008.1"/>
    </source>
</evidence>
<dbReference type="InterPro" id="IPR003018">
    <property type="entry name" value="GAF"/>
</dbReference>
<evidence type="ECO:0000313" key="4">
    <source>
        <dbReference type="Proteomes" id="UP000645007"/>
    </source>
</evidence>
<proteinExistence type="inferred from homology"/>
<name>A0ABR8ZMG2_9LACO</name>